<dbReference type="InterPro" id="IPR037138">
    <property type="entry name" value="His_deacetylse_dom_sf"/>
</dbReference>
<dbReference type="AlphaFoldDB" id="A0A1H8ESY3"/>
<dbReference type="InterPro" id="IPR000286">
    <property type="entry name" value="HDACs"/>
</dbReference>
<evidence type="ECO:0000313" key="4">
    <source>
        <dbReference type="EMBL" id="SEN22629.1"/>
    </source>
</evidence>
<dbReference type="Pfam" id="PF00850">
    <property type="entry name" value="Hist_deacetyl"/>
    <property type="match status" value="1"/>
</dbReference>
<keyword evidence="5" id="KW-1185">Reference proteome</keyword>
<dbReference type="SUPFAM" id="SSF52768">
    <property type="entry name" value="Arginase/deacetylase"/>
    <property type="match status" value="1"/>
</dbReference>
<dbReference type="GO" id="GO:0004407">
    <property type="term" value="F:histone deacetylase activity"/>
    <property type="evidence" value="ECO:0007669"/>
    <property type="project" value="TreeGrafter"/>
</dbReference>
<name>A0A1H8ESY3_9RHOB</name>
<dbReference type="PANTHER" id="PTHR10625:SF10">
    <property type="entry name" value="HISTONE DEACETYLASE HDAC1"/>
    <property type="match status" value="1"/>
</dbReference>
<protein>
    <submittedName>
        <fullName evidence="4">Acetoin utilization deacetylase AcuC</fullName>
    </submittedName>
</protein>
<reference evidence="4 5" key="1">
    <citation type="submission" date="2016-10" db="EMBL/GenBank/DDBJ databases">
        <authorList>
            <person name="de Groot N.N."/>
        </authorList>
    </citation>
    <scope>NUCLEOTIDE SEQUENCE [LARGE SCALE GENOMIC DNA]</scope>
    <source>
        <strain evidence="4 5">DSM 16213</strain>
    </source>
</reference>
<evidence type="ECO:0000313" key="5">
    <source>
        <dbReference type="Proteomes" id="UP000199585"/>
    </source>
</evidence>
<dbReference type="InterPro" id="IPR023801">
    <property type="entry name" value="His_deacetylse_dom"/>
</dbReference>
<dbReference type="CDD" id="cd09996">
    <property type="entry name" value="HDAC_classII_1"/>
    <property type="match status" value="1"/>
</dbReference>
<dbReference type="STRING" id="245187.SAMN04488003_11193"/>
<proteinExistence type="inferred from homology"/>
<evidence type="ECO:0000256" key="2">
    <source>
        <dbReference type="SAM" id="MobiDB-lite"/>
    </source>
</evidence>
<organism evidence="4 5">
    <name type="scientific">Loktanella fryxellensis</name>
    <dbReference type="NCBI Taxonomy" id="245187"/>
    <lineage>
        <taxon>Bacteria</taxon>
        <taxon>Pseudomonadati</taxon>
        <taxon>Pseudomonadota</taxon>
        <taxon>Alphaproteobacteria</taxon>
        <taxon>Rhodobacterales</taxon>
        <taxon>Roseobacteraceae</taxon>
        <taxon>Loktanella</taxon>
    </lineage>
</organism>
<dbReference type="InterPro" id="IPR023696">
    <property type="entry name" value="Ureohydrolase_dom_sf"/>
</dbReference>
<dbReference type="GO" id="GO:0040029">
    <property type="term" value="P:epigenetic regulation of gene expression"/>
    <property type="evidence" value="ECO:0007669"/>
    <property type="project" value="TreeGrafter"/>
</dbReference>
<gene>
    <name evidence="4" type="ORF">SAMN04488003_11193</name>
</gene>
<accession>A0A1H8ESY3</accession>
<evidence type="ECO:0000259" key="3">
    <source>
        <dbReference type="Pfam" id="PF00850"/>
    </source>
</evidence>
<sequence length="438" mass="47130">MTTGFFWDERCFWHGGGNYAGVMPVGGLVQPSATGGLPENPETKRRLKNLIAVTGLDRDLHMTGAPPATRADLLRVHPAHYIDAFQALSDAGGGELGLRTPFGPGGFEAACLSAGLATGALRAVLQGTLHNAYALSRPPGHHALPDFPNGFCLLANIAIAIRAVQADGLAQRIAVLDWDVHHGNGTEAIFYDDPDVLTVSLHQDRNYPVDTGAFADRGRGAGLGFNLNIPLPAGTGHDGYLAALDRLALPAIRAFRPDAIVIACGYDAALNDPLGRMLATADTFRQMTRRVMALADDDAAAASSPCTRAVTRKPTCPSAAMRCWRRCPAAPSRRRTPWPPCSPPASRMPALHRSSTRGCARWRMPCDHAHRGLPVRDHPLCRDRPPARPQRLPSRAVPHAVGPCRGLGRRGPNGAQRHRDTRVVRIVRHHAPGLLRHL</sequence>
<dbReference type="EMBL" id="FOCI01000011">
    <property type="protein sequence ID" value="SEN22629.1"/>
    <property type="molecule type" value="Genomic_DNA"/>
</dbReference>
<dbReference type="Gene3D" id="3.40.800.20">
    <property type="entry name" value="Histone deacetylase domain"/>
    <property type="match status" value="1"/>
</dbReference>
<dbReference type="Proteomes" id="UP000199585">
    <property type="component" value="Unassembled WGS sequence"/>
</dbReference>
<dbReference type="PANTHER" id="PTHR10625">
    <property type="entry name" value="HISTONE DEACETYLASE HDAC1-RELATED"/>
    <property type="match status" value="1"/>
</dbReference>
<feature type="domain" description="Histone deacetylase" evidence="3">
    <location>
        <begin position="38"/>
        <end position="297"/>
    </location>
</feature>
<evidence type="ECO:0000256" key="1">
    <source>
        <dbReference type="ARBA" id="ARBA00005947"/>
    </source>
</evidence>
<feature type="region of interest" description="Disordered" evidence="2">
    <location>
        <begin position="380"/>
        <end position="418"/>
    </location>
</feature>
<dbReference type="PRINTS" id="PR01270">
    <property type="entry name" value="HDASUPER"/>
</dbReference>
<comment type="similarity">
    <text evidence="1">Belongs to the histone deacetylase family.</text>
</comment>